<feature type="coiled-coil region" evidence="1">
    <location>
        <begin position="159"/>
        <end position="186"/>
    </location>
</feature>
<evidence type="ECO:0000313" key="4">
    <source>
        <dbReference type="RefSeq" id="XP_052740418.1"/>
    </source>
</evidence>
<evidence type="ECO:0000256" key="1">
    <source>
        <dbReference type="SAM" id="Coils"/>
    </source>
</evidence>
<sequence>MSSFKKSLKSKCSEDIYNPQDIDDSPPKIQKLKRDAEEKEFHNLSETQLTLAKKQKICQSDYDLCGESSQKLLNVMTRQLKVRKQIDDDVLMKLGEVITSAKTDHDVLKNDVQKFVQLSGCLTKCLQQSAEAYKEKLIAIDAVVASFQKTFKDLDAEHRIQAEMLASELEENTKKLKQKLISDTKRIQWENLQKNFFQSLPEHYLDD</sequence>
<name>A0ABM3LMW3_BICAN</name>
<gene>
    <name evidence="4" type="primary">LOC128198532</name>
</gene>
<dbReference type="GeneID" id="128198532"/>
<keyword evidence="1" id="KW-0175">Coiled coil</keyword>
<accession>A0ABM3LMW3</accession>
<organism evidence="3 4">
    <name type="scientific">Bicyclus anynana</name>
    <name type="common">Squinting bush brown butterfly</name>
    <dbReference type="NCBI Taxonomy" id="110368"/>
    <lineage>
        <taxon>Eukaryota</taxon>
        <taxon>Metazoa</taxon>
        <taxon>Ecdysozoa</taxon>
        <taxon>Arthropoda</taxon>
        <taxon>Hexapoda</taxon>
        <taxon>Insecta</taxon>
        <taxon>Pterygota</taxon>
        <taxon>Neoptera</taxon>
        <taxon>Endopterygota</taxon>
        <taxon>Lepidoptera</taxon>
        <taxon>Glossata</taxon>
        <taxon>Ditrysia</taxon>
        <taxon>Papilionoidea</taxon>
        <taxon>Nymphalidae</taxon>
        <taxon>Satyrinae</taxon>
        <taxon>Satyrini</taxon>
        <taxon>Mycalesina</taxon>
        <taxon>Bicyclus</taxon>
    </lineage>
</organism>
<dbReference type="Proteomes" id="UP001652582">
    <property type="component" value="Chromosome 11"/>
</dbReference>
<reference evidence="4" key="1">
    <citation type="submission" date="2025-08" db="UniProtKB">
        <authorList>
            <consortium name="RefSeq"/>
        </authorList>
    </citation>
    <scope>IDENTIFICATION</scope>
</reference>
<keyword evidence="3" id="KW-1185">Reference proteome</keyword>
<feature type="region of interest" description="Disordered" evidence="2">
    <location>
        <begin position="1"/>
        <end position="28"/>
    </location>
</feature>
<dbReference type="RefSeq" id="XP_052740418.1">
    <property type="nucleotide sequence ID" value="XM_052884458.1"/>
</dbReference>
<evidence type="ECO:0000256" key="2">
    <source>
        <dbReference type="SAM" id="MobiDB-lite"/>
    </source>
</evidence>
<proteinExistence type="predicted"/>
<protein>
    <submittedName>
        <fullName evidence="4">Uncharacterized protein LOC128198532</fullName>
    </submittedName>
</protein>
<evidence type="ECO:0000313" key="3">
    <source>
        <dbReference type="Proteomes" id="UP001652582"/>
    </source>
</evidence>